<dbReference type="InterPro" id="IPR032691">
    <property type="entry name" value="Mon2/Sec7/BIG1-like_HUS"/>
</dbReference>
<feature type="compositionally biased region" description="Polar residues" evidence="5">
    <location>
        <begin position="484"/>
        <end position="503"/>
    </location>
</feature>
<proteinExistence type="inferred from homology"/>
<dbReference type="PANTHER" id="PTHR10663">
    <property type="entry name" value="GUANYL-NUCLEOTIDE EXCHANGE FACTOR"/>
    <property type="match status" value="1"/>
</dbReference>
<dbReference type="InterPro" id="IPR032817">
    <property type="entry name" value="Mon2_C"/>
</dbReference>
<keyword evidence="2" id="KW-0813">Transport</keyword>
<sequence length="1706" mass="186554">MTTQLLATELANLIHESKRKHSDLRQAAEKSLEELKSLNSSSDQAALEELAQKHNFVNPFIIACGTRNAKFTEIAIVCLQRLIVARALPRSRVNQVLEALMQASSAGLDVQLKILQALPSLLQNYAADLNGNLLVTALNICFVLQGSKNAIVNNTAAATLQQLVVTVFDKVIAEDKNGAESPPAGVAPTRDGEVELRPAALDAYRVFNDLCLSTENQRPEFLRFSGLPQTFGLELIESVITNHATVFKTHPEQAEILRSRVMPLLISGFKGKVNFATTVRLARVLYTLLRRHINTLPVECGEALEVLTQLLDHDSSIWKRSLCMEVFRGVFAEYPLLRRIYALYDAKEGERDIIRTLTATFVRLSTEKPTVIGLGNQSTLPIAVQDNSHNSSDQAILEATSMTGVVGASAGSETLTTGISTQWSSVRVPCIDQLDKTEPPTIPESYVYSLVLSCISSLSDGLAKFILPMTVPNEAKNRKKTSKQESIQSSESPTQTEKSIQQTRVSVDRSVSFKKNPLPLNPLALDEHPLLPEVKICSALIEECWPAILATCSTFLYSALDSEYYHGLVRAFQRFAHVAGLLELSTPRDAFLTTLGKAAVPPNVLTACLNAGQTRPLSHNVQDTPQSPASNSKTLLGAESLAPTSPSFDKNRQPSLEAGSSAQLNTRNLLCLRALLNLGIALGPTLGRAWRIILDTLQQADLVLFVTGKAGGRPSSASRGQDSGDGEAASLMTNFGNEVRSVETAAARLMESTIDFPNEPFIEVVQALCDLLAQPKNTDSTAQSSSPPGGQQNMLSAPSKMHKRAASFSLQTLARSPQQDQFALAKLGDVAIINIERLLLYTAEESGWILLTNELSRTLVDTSMGATVRSKGAEILVKLTLEAANLSATMPPEARKDIQIQILQTLQRAVAPLVRQNRKVSIADQASDVDIHKIILDGLKAIMDDCGEDLVAGWEIAFEIIGSIFVEEDTDTGESQSSAATAAVLGTKSPKLIRSAFSSLQLICSDFLTSLPRSCFLLLVDTVYKFCSQDDDLNIALTTVTFFWVLSDFLSGKTGSLDITAKLMQGSNISDLELLAGKEETAGSDAALWMLLLLRLTTVSSDDRLELRNSAIQTLLRIFDAYGERLNPEAWSISVKSVLFKLLSSLEAELREVQNERTHESERNEWNGTAVVVVDGMSTLLADYLDVLLTHPSFSHLWRELLSHLATLSDFQTLEISTAAFKALGHILSQYSETDASGHKDATIQSAWGLWARGIPVAKVEGSEHDNQPCLSAYLGALKEIYRLCQPELDLERIQRILCLLHETARAATVGSYASDIEHPTPLQSQVIQSLQMIRTDIEGVPSAIIMQASQFVLLAFDAERTPQPNERRTFVAMSKGSMQLLETLMLEHSKKDEIYTSGALSKALNSLSKPIQLKYAFPIVTRSTSPWRMATATSIVLIKAALPQLQDPSIPSSVIEENWSLIAAIVDGVISADCNEARSSVNIDDDEIFDISAFEQLRDLIIPALGSNAVPLEVRKAFSESLFKTSIIHPLAPNDRVALRDGIDTALNALKKPRAGRTTAVQPTRRTRMAYVAFNELFKQSFARKSDMATQAFDLQVPIAKVMAPFLVVRAALTLRMYIADQPLRGRMPQPLSQRKELMWMLQEIIGARSDEGGFLGLGGEEGEARRHLLHLYPLLVQALRVTADDKVTILLREAMEAAGGELGL</sequence>
<evidence type="ECO:0000256" key="3">
    <source>
        <dbReference type="ARBA" id="ARBA00022927"/>
    </source>
</evidence>
<feature type="coiled-coil region" evidence="4">
    <location>
        <begin position="1136"/>
        <end position="1163"/>
    </location>
</feature>
<dbReference type="Pfam" id="PF12783">
    <property type="entry name" value="Sec7-like_HUS"/>
    <property type="match status" value="1"/>
</dbReference>
<dbReference type="InterPro" id="IPR032629">
    <property type="entry name" value="DCB_dom"/>
</dbReference>
<feature type="domain" description="Mon2/Sec7/BIG1-like dimerisation and cyclophilin-binding" evidence="8">
    <location>
        <begin position="4"/>
        <end position="175"/>
    </location>
</feature>
<dbReference type="Proteomes" id="UP001175261">
    <property type="component" value="Unassembled WGS sequence"/>
</dbReference>
<feature type="domain" description="Mon2/Sec7/BIG1-like HUS" evidence="6">
    <location>
        <begin position="200"/>
        <end position="353"/>
    </location>
</feature>
<organism evidence="9 10">
    <name type="scientific">Sarocladium strictum</name>
    <name type="common">Black bundle disease fungus</name>
    <name type="synonym">Acremonium strictum</name>
    <dbReference type="NCBI Taxonomy" id="5046"/>
    <lineage>
        <taxon>Eukaryota</taxon>
        <taxon>Fungi</taxon>
        <taxon>Dikarya</taxon>
        <taxon>Ascomycota</taxon>
        <taxon>Pezizomycotina</taxon>
        <taxon>Sordariomycetes</taxon>
        <taxon>Hypocreomycetidae</taxon>
        <taxon>Hypocreales</taxon>
        <taxon>Sarocladiaceae</taxon>
        <taxon>Sarocladium</taxon>
    </lineage>
</organism>
<comment type="similarity">
    <text evidence="1">Belongs to the MON2 family.</text>
</comment>
<dbReference type="GO" id="GO:0015031">
    <property type="term" value="P:protein transport"/>
    <property type="evidence" value="ECO:0007669"/>
    <property type="project" value="UniProtKB-KW"/>
</dbReference>
<evidence type="ECO:0000313" key="10">
    <source>
        <dbReference type="Proteomes" id="UP001175261"/>
    </source>
</evidence>
<comment type="caution">
    <text evidence="9">The sequence shown here is derived from an EMBL/GenBank/DDBJ whole genome shotgun (WGS) entry which is preliminary data.</text>
</comment>
<evidence type="ECO:0000313" key="9">
    <source>
        <dbReference type="EMBL" id="KAK0385204.1"/>
    </source>
</evidence>
<feature type="compositionally biased region" description="Polar residues" evidence="5">
    <location>
        <begin position="776"/>
        <end position="796"/>
    </location>
</feature>
<gene>
    <name evidence="9" type="ORF">NLU13_7681</name>
</gene>
<evidence type="ECO:0008006" key="11">
    <source>
        <dbReference type="Google" id="ProtNLM"/>
    </source>
</evidence>
<feature type="domain" description="Mon2 C-terminal" evidence="7">
    <location>
        <begin position="1006"/>
        <end position="1240"/>
    </location>
</feature>
<evidence type="ECO:0000256" key="5">
    <source>
        <dbReference type="SAM" id="MobiDB-lite"/>
    </source>
</evidence>
<dbReference type="Pfam" id="PF16206">
    <property type="entry name" value="Mon2_C"/>
    <property type="match status" value="1"/>
</dbReference>
<keyword evidence="4" id="KW-0175">Coiled coil</keyword>
<accession>A0AA39L619</accession>
<keyword evidence="3" id="KW-0653">Protein transport</keyword>
<feature type="region of interest" description="Disordered" evidence="5">
    <location>
        <begin position="776"/>
        <end position="801"/>
    </location>
</feature>
<evidence type="ECO:0000259" key="6">
    <source>
        <dbReference type="Pfam" id="PF12783"/>
    </source>
</evidence>
<dbReference type="PANTHER" id="PTHR10663:SF333">
    <property type="entry name" value="PROTEIN MON2 HOMOLOG"/>
    <property type="match status" value="1"/>
</dbReference>
<protein>
    <recommendedName>
        <fullName evidence="11">Endosomal peripheral membrane protein</fullName>
    </recommendedName>
</protein>
<evidence type="ECO:0000256" key="2">
    <source>
        <dbReference type="ARBA" id="ARBA00022448"/>
    </source>
</evidence>
<dbReference type="InterPro" id="IPR016024">
    <property type="entry name" value="ARM-type_fold"/>
</dbReference>
<evidence type="ECO:0000259" key="8">
    <source>
        <dbReference type="Pfam" id="PF16213"/>
    </source>
</evidence>
<evidence type="ECO:0000259" key="7">
    <source>
        <dbReference type="Pfam" id="PF16206"/>
    </source>
</evidence>
<dbReference type="GO" id="GO:0005794">
    <property type="term" value="C:Golgi apparatus"/>
    <property type="evidence" value="ECO:0007669"/>
    <property type="project" value="UniProtKB-ARBA"/>
</dbReference>
<dbReference type="SUPFAM" id="SSF48371">
    <property type="entry name" value="ARM repeat"/>
    <property type="match status" value="1"/>
</dbReference>
<feature type="region of interest" description="Disordered" evidence="5">
    <location>
        <begin position="476"/>
        <end position="503"/>
    </location>
</feature>
<dbReference type="Pfam" id="PF16213">
    <property type="entry name" value="DCB"/>
    <property type="match status" value="1"/>
</dbReference>
<reference evidence="9" key="1">
    <citation type="submission" date="2022-10" db="EMBL/GenBank/DDBJ databases">
        <title>Determination and structural analysis of whole genome sequence of Sarocladium strictum F4-1.</title>
        <authorList>
            <person name="Hu L."/>
            <person name="Jiang Y."/>
        </authorList>
    </citation>
    <scope>NUCLEOTIDE SEQUENCE</scope>
    <source>
        <strain evidence="9">F4-1</strain>
    </source>
</reference>
<name>A0AA39L619_SARSR</name>
<dbReference type="EMBL" id="JAPDFR010000007">
    <property type="protein sequence ID" value="KAK0385204.1"/>
    <property type="molecule type" value="Genomic_DNA"/>
</dbReference>
<evidence type="ECO:0000256" key="4">
    <source>
        <dbReference type="SAM" id="Coils"/>
    </source>
</evidence>
<evidence type="ECO:0000256" key="1">
    <source>
        <dbReference type="ARBA" id="ARBA00008144"/>
    </source>
</evidence>
<keyword evidence="10" id="KW-1185">Reference proteome</keyword>